<name>A0ABY9PDC1_9GAMM</name>
<dbReference type="RefSeq" id="WP_309153231.1">
    <property type="nucleotide sequence ID" value="NZ_CP133568.1"/>
</dbReference>
<protein>
    <submittedName>
        <fullName evidence="2">Tetratricopeptide repeat protein</fullName>
    </submittedName>
</protein>
<dbReference type="InterPro" id="IPR011990">
    <property type="entry name" value="TPR-like_helical_dom_sf"/>
</dbReference>
<dbReference type="Gene3D" id="1.25.40.10">
    <property type="entry name" value="Tetratricopeptide repeat domain"/>
    <property type="match status" value="1"/>
</dbReference>
<feature type="signal peptide" evidence="1">
    <location>
        <begin position="1"/>
        <end position="21"/>
    </location>
</feature>
<proteinExistence type="predicted"/>
<organism evidence="2 3">
    <name type="scientific">Lysobacter yananisis</name>
    <dbReference type="NCBI Taxonomy" id="1003114"/>
    <lineage>
        <taxon>Bacteria</taxon>
        <taxon>Pseudomonadati</taxon>
        <taxon>Pseudomonadota</taxon>
        <taxon>Gammaproteobacteria</taxon>
        <taxon>Lysobacterales</taxon>
        <taxon>Lysobacteraceae</taxon>
        <taxon>Lysobacter</taxon>
    </lineage>
</organism>
<evidence type="ECO:0000256" key="1">
    <source>
        <dbReference type="SAM" id="SignalP"/>
    </source>
</evidence>
<feature type="chain" id="PRO_5046290560" evidence="1">
    <location>
        <begin position="22"/>
        <end position="293"/>
    </location>
</feature>
<keyword evidence="1" id="KW-0732">Signal</keyword>
<evidence type="ECO:0000313" key="3">
    <source>
        <dbReference type="Proteomes" id="UP001229313"/>
    </source>
</evidence>
<dbReference type="SUPFAM" id="SSF48452">
    <property type="entry name" value="TPR-like"/>
    <property type="match status" value="1"/>
</dbReference>
<dbReference type="EMBL" id="CP133568">
    <property type="protein sequence ID" value="WMT05075.1"/>
    <property type="molecule type" value="Genomic_DNA"/>
</dbReference>
<sequence>MKALRTFVALALLALAPAASACINEVGTDRSGRSFSPDWVLGDFLIQTMTPEPPDRERVGRRIAAARARPDFANLNDLGVLLIHQGKPIAAAELFVAIEKLYPGRAATAANLGTALELMGRDATALRWIRIGIERDANEHGRSEWLHVRILEAKIAAAKDPGWLQRHSILGFEFSSALVPPFPTRMPPGNAGSTLIGSDLDSGLSYQLHERVQFVKPPDPVVASLFRDWAILHLSGGAMENADALYTLAFRYGAPRDALSLKRQAHARQVVARARKQDERYGADCKLCDPPFP</sequence>
<dbReference type="Proteomes" id="UP001229313">
    <property type="component" value="Chromosome"/>
</dbReference>
<evidence type="ECO:0000313" key="2">
    <source>
        <dbReference type="EMBL" id="WMT05075.1"/>
    </source>
</evidence>
<reference evidence="2 3" key="1">
    <citation type="submission" date="2023-08" db="EMBL/GenBank/DDBJ databases">
        <title>The whole genome sequence of Lysobacter yananisis.</title>
        <authorList>
            <person name="Sun H."/>
        </authorList>
    </citation>
    <scope>NUCLEOTIDE SEQUENCE [LARGE SCALE GENOMIC DNA]</scope>
    <source>
        <strain evidence="2 3">SNNU513</strain>
    </source>
</reference>
<dbReference type="PROSITE" id="PS51257">
    <property type="entry name" value="PROKAR_LIPOPROTEIN"/>
    <property type="match status" value="1"/>
</dbReference>
<accession>A0ABY9PDC1</accession>
<keyword evidence="3" id="KW-1185">Reference proteome</keyword>
<gene>
    <name evidence="2" type="ORF">RDV84_09585</name>
</gene>